<dbReference type="Proteomes" id="UP000298663">
    <property type="component" value="Unassembled WGS sequence"/>
</dbReference>
<evidence type="ECO:0000313" key="2">
    <source>
        <dbReference type="Proteomes" id="UP000298663"/>
    </source>
</evidence>
<evidence type="ECO:0000313" key="1">
    <source>
        <dbReference type="EMBL" id="TKR83203.1"/>
    </source>
</evidence>
<keyword evidence="2" id="KW-1185">Reference proteome</keyword>
<proteinExistence type="predicted"/>
<organism evidence="1 2">
    <name type="scientific">Steinernema carpocapsae</name>
    <name type="common">Entomopathogenic nematode</name>
    <dbReference type="NCBI Taxonomy" id="34508"/>
    <lineage>
        <taxon>Eukaryota</taxon>
        <taxon>Metazoa</taxon>
        <taxon>Ecdysozoa</taxon>
        <taxon>Nematoda</taxon>
        <taxon>Chromadorea</taxon>
        <taxon>Rhabditida</taxon>
        <taxon>Tylenchina</taxon>
        <taxon>Panagrolaimomorpha</taxon>
        <taxon>Strongyloidoidea</taxon>
        <taxon>Steinernematidae</taxon>
        <taxon>Steinernema</taxon>
    </lineage>
</organism>
<protein>
    <submittedName>
        <fullName evidence="1">Uncharacterized protein</fullName>
    </submittedName>
</protein>
<reference evidence="1 2" key="1">
    <citation type="journal article" date="2015" name="Genome Biol.">
        <title>Comparative genomics of Steinernema reveals deeply conserved gene regulatory networks.</title>
        <authorList>
            <person name="Dillman A.R."/>
            <person name="Macchietto M."/>
            <person name="Porter C.F."/>
            <person name="Rogers A."/>
            <person name="Williams B."/>
            <person name="Antoshechkin I."/>
            <person name="Lee M.M."/>
            <person name="Goodwin Z."/>
            <person name="Lu X."/>
            <person name="Lewis E.E."/>
            <person name="Goodrich-Blair H."/>
            <person name="Stock S.P."/>
            <person name="Adams B.J."/>
            <person name="Sternberg P.W."/>
            <person name="Mortazavi A."/>
        </authorList>
    </citation>
    <scope>NUCLEOTIDE SEQUENCE [LARGE SCALE GENOMIC DNA]</scope>
    <source>
        <strain evidence="1 2">ALL</strain>
    </source>
</reference>
<comment type="caution">
    <text evidence="1">The sequence shown here is derived from an EMBL/GenBank/DDBJ whole genome shotgun (WGS) entry which is preliminary data.</text>
</comment>
<reference evidence="1 2" key="2">
    <citation type="journal article" date="2019" name="G3 (Bethesda)">
        <title>Hybrid Assembly of the Genome of the Entomopathogenic Nematode Steinernema carpocapsae Identifies the X-Chromosome.</title>
        <authorList>
            <person name="Serra L."/>
            <person name="Macchietto M."/>
            <person name="Macias-Munoz A."/>
            <person name="McGill C.J."/>
            <person name="Rodriguez I.M."/>
            <person name="Rodriguez B."/>
            <person name="Murad R."/>
            <person name="Mortazavi A."/>
        </authorList>
    </citation>
    <scope>NUCLEOTIDE SEQUENCE [LARGE SCALE GENOMIC DNA]</scope>
    <source>
        <strain evidence="1 2">ALL</strain>
    </source>
</reference>
<name>A0A4U5NKL1_STECR</name>
<gene>
    <name evidence="1" type="ORF">L596_016829</name>
</gene>
<dbReference type="AlphaFoldDB" id="A0A4U5NKL1"/>
<sequence length="94" mass="10695">MSNSLLAPASDWIGIGVGSSDWIGIQIGSDPPSLVERVKSKTLEKVQFPEVLLVHLTLNKCIFTFLNLLIYHSSCLYEPYRQFWFLRVLLLAQK</sequence>
<accession>A0A4U5NKL1</accession>
<dbReference type="EMBL" id="AZBU02000004">
    <property type="protein sequence ID" value="TKR83203.1"/>
    <property type="molecule type" value="Genomic_DNA"/>
</dbReference>